<proteinExistence type="predicted"/>
<protein>
    <submittedName>
        <fullName evidence="1">Uncharacterized protein</fullName>
    </submittedName>
</protein>
<reference evidence="1 2" key="1">
    <citation type="journal article" date="2019" name="Commun. Biol.">
        <title>The bagworm genome reveals a unique fibroin gene that provides high tensile strength.</title>
        <authorList>
            <person name="Kono N."/>
            <person name="Nakamura H."/>
            <person name="Ohtoshi R."/>
            <person name="Tomita M."/>
            <person name="Numata K."/>
            <person name="Arakawa K."/>
        </authorList>
    </citation>
    <scope>NUCLEOTIDE SEQUENCE [LARGE SCALE GENOMIC DNA]</scope>
</reference>
<keyword evidence="2" id="KW-1185">Reference proteome</keyword>
<evidence type="ECO:0000313" key="1">
    <source>
        <dbReference type="EMBL" id="GBP40004.1"/>
    </source>
</evidence>
<dbReference type="AlphaFoldDB" id="A0A4C1VQ64"/>
<comment type="caution">
    <text evidence="1">The sequence shown here is derived from an EMBL/GenBank/DDBJ whole genome shotgun (WGS) entry which is preliminary data.</text>
</comment>
<dbReference type="Proteomes" id="UP000299102">
    <property type="component" value="Unassembled WGS sequence"/>
</dbReference>
<sequence length="78" mass="8815">MSLFSAHLLAQDDANRRTASADWWITPGWHEAARLVYDFARLPRIGRITTTVRIEPGAFLSKADVLTTELPPPMPLKR</sequence>
<organism evidence="1 2">
    <name type="scientific">Eumeta variegata</name>
    <name type="common">Bagworm moth</name>
    <name type="synonym">Eumeta japonica</name>
    <dbReference type="NCBI Taxonomy" id="151549"/>
    <lineage>
        <taxon>Eukaryota</taxon>
        <taxon>Metazoa</taxon>
        <taxon>Ecdysozoa</taxon>
        <taxon>Arthropoda</taxon>
        <taxon>Hexapoda</taxon>
        <taxon>Insecta</taxon>
        <taxon>Pterygota</taxon>
        <taxon>Neoptera</taxon>
        <taxon>Endopterygota</taxon>
        <taxon>Lepidoptera</taxon>
        <taxon>Glossata</taxon>
        <taxon>Ditrysia</taxon>
        <taxon>Tineoidea</taxon>
        <taxon>Psychidae</taxon>
        <taxon>Oiketicinae</taxon>
        <taxon>Eumeta</taxon>
    </lineage>
</organism>
<accession>A0A4C1VQ64</accession>
<gene>
    <name evidence="1" type="ORF">EVAR_39233_1</name>
</gene>
<evidence type="ECO:0000313" key="2">
    <source>
        <dbReference type="Proteomes" id="UP000299102"/>
    </source>
</evidence>
<name>A0A4C1VQ64_EUMVA</name>
<dbReference type="EMBL" id="BGZK01000374">
    <property type="protein sequence ID" value="GBP40004.1"/>
    <property type="molecule type" value="Genomic_DNA"/>
</dbReference>